<dbReference type="PRINTS" id="PR00237">
    <property type="entry name" value="GPCRRHODOPSN"/>
</dbReference>
<keyword evidence="2 8" id="KW-0812">Transmembrane</keyword>
<evidence type="ECO:0000256" key="3">
    <source>
        <dbReference type="ARBA" id="ARBA00022989"/>
    </source>
</evidence>
<dbReference type="OrthoDB" id="10037617at2759"/>
<dbReference type="Pfam" id="PF00001">
    <property type="entry name" value="7tm_1"/>
    <property type="match status" value="1"/>
</dbReference>
<feature type="transmembrane region" description="Helical" evidence="8">
    <location>
        <begin position="126"/>
        <end position="146"/>
    </location>
</feature>
<evidence type="ECO:0000313" key="10">
    <source>
        <dbReference type="EMBL" id="VDI38153.1"/>
    </source>
</evidence>
<keyword evidence="3 8" id="KW-1133">Transmembrane helix</keyword>
<keyword evidence="5 8" id="KW-0472">Membrane</keyword>
<dbReference type="GO" id="GO:0008188">
    <property type="term" value="F:neuropeptide receptor activity"/>
    <property type="evidence" value="ECO:0007669"/>
    <property type="project" value="TreeGrafter"/>
</dbReference>
<evidence type="ECO:0000256" key="2">
    <source>
        <dbReference type="ARBA" id="ARBA00022692"/>
    </source>
</evidence>
<proteinExistence type="predicted"/>
<dbReference type="PROSITE" id="PS50262">
    <property type="entry name" value="G_PROTEIN_RECEP_F1_2"/>
    <property type="match status" value="1"/>
</dbReference>
<dbReference type="Gene3D" id="1.20.1070.10">
    <property type="entry name" value="Rhodopsin 7-helix transmembrane proteins"/>
    <property type="match status" value="1"/>
</dbReference>
<dbReference type="InterPro" id="IPR000276">
    <property type="entry name" value="GPCR_Rhodpsn"/>
</dbReference>
<dbReference type="Proteomes" id="UP000596742">
    <property type="component" value="Unassembled WGS sequence"/>
</dbReference>
<dbReference type="SUPFAM" id="SSF81321">
    <property type="entry name" value="Family A G protein-coupled receptor-like"/>
    <property type="match status" value="1"/>
</dbReference>
<evidence type="ECO:0000256" key="6">
    <source>
        <dbReference type="ARBA" id="ARBA00023170"/>
    </source>
</evidence>
<feature type="domain" description="G-protein coupled receptors family 1 profile" evidence="9">
    <location>
        <begin position="1"/>
        <end position="185"/>
    </location>
</feature>
<evidence type="ECO:0000256" key="5">
    <source>
        <dbReference type="ARBA" id="ARBA00023136"/>
    </source>
</evidence>
<name>A0A8B6EQ54_MYTGA</name>
<evidence type="ECO:0000256" key="1">
    <source>
        <dbReference type="ARBA" id="ARBA00004141"/>
    </source>
</evidence>
<feature type="transmembrane region" description="Helical" evidence="8">
    <location>
        <begin position="166"/>
        <end position="187"/>
    </location>
</feature>
<protein>
    <submittedName>
        <fullName evidence="10">Cholecystokinin A receptor</fullName>
    </submittedName>
</protein>
<dbReference type="EMBL" id="UYJE01005559">
    <property type="protein sequence ID" value="VDI38153.1"/>
    <property type="molecule type" value="Genomic_DNA"/>
</dbReference>
<gene>
    <name evidence="10" type="ORF">MGAL_10B027297</name>
</gene>
<accession>A0A8B6EQ54</accession>
<dbReference type="PANTHER" id="PTHR24238:SF75">
    <property type="entry name" value="CHOLECYSTOKININ-LIKE RECEPTOR AT 17D1-RELATED"/>
    <property type="match status" value="1"/>
</dbReference>
<keyword evidence="4" id="KW-0297">G-protein coupled receptor</keyword>
<evidence type="ECO:0000259" key="9">
    <source>
        <dbReference type="PROSITE" id="PS50262"/>
    </source>
</evidence>
<evidence type="ECO:0000256" key="4">
    <source>
        <dbReference type="ARBA" id="ARBA00023040"/>
    </source>
</evidence>
<dbReference type="GO" id="GO:0005886">
    <property type="term" value="C:plasma membrane"/>
    <property type="evidence" value="ECO:0007669"/>
    <property type="project" value="TreeGrafter"/>
</dbReference>
<dbReference type="AlphaFoldDB" id="A0A8B6EQ54"/>
<dbReference type="InterPro" id="IPR017452">
    <property type="entry name" value="GPCR_Rhodpsn_7TM"/>
</dbReference>
<keyword evidence="11" id="KW-1185">Reference proteome</keyword>
<feature type="transmembrane region" description="Helical" evidence="8">
    <location>
        <begin position="37"/>
        <end position="63"/>
    </location>
</feature>
<dbReference type="PANTHER" id="PTHR24238">
    <property type="entry name" value="G-PROTEIN COUPLED RECEPTOR"/>
    <property type="match status" value="1"/>
</dbReference>
<evidence type="ECO:0000256" key="8">
    <source>
        <dbReference type="SAM" id="Phobius"/>
    </source>
</evidence>
<keyword evidence="6 10" id="KW-0675">Receptor</keyword>
<comment type="subcellular location">
    <subcellularLocation>
        <location evidence="1">Membrane</location>
        <topology evidence="1">Multi-pass membrane protein</topology>
    </subcellularLocation>
</comment>
<evidence type="ECO:0000256" key="7">
    <source>
        <dbReference type="ARBA" id="ARBA00023224"/>
    </source>
</evidence>
<organism evidence="10 11">
    <name type="scientific">Mytilus galloprovincialis</name>
    <name type="common">Mediterranean mussel</name>
    <dbReference type="NCBI Taxonomy" id="29158"/>
    <lineage>
        <taxon>Eukaryota</taxon>
        <taxon>Metazoa</taxon>
        <taxon>Spiralia</taxon>
        <taxon>Lophotrochozoa</taxon>
        <taxon>Mollusca</taxon>
        <taxon>Bivalvia</taxon>
        <taxon>Autobranchia</taxon>
        <taxon>Pteriomorphia</taxon>
        <taxon>Mytilida</taxon>
        <taxon>Mytiloidea</taxon>
        <taxon>Mytilidae</taxon>
        <taxon>Mytilinae</taxon>
        <taxon>Mytilus</taxon>
    </lineage>
</organism>
<evidence type="ECO:0000313" key="11">
    <source>
        <dbReference type="Proteomes" id="UP000596742"/>
    </source>
</evidence>
<sequence>MCALLLMIPIAAAQEIHPLQTGKKACREIWGDDLRTLQVIYSIFLVILLLIIPLCVMSMAYGAMSYKLWFTMKQQMQEQSDSNETFVSSNNEINMTSMKKRHYEGIANVSLRQTNVRSSNLNRKRVIKMLFVVVFEYFVCCSPMYILNTWKIVDYKDIHPRLSDAAWSLILLLFYASSFIHPITYCFMNKNFRKAFLCVFRCFIGKTKPLGRSCTEMSTMNTSFLPKRSNKMHKQTSQDLA</sequence>
<comment type="caution">
    <text evidence="10">The sequence shown here is derived from an EMBL/GenBank/DDBJ whole genome shotgun (WGS) entry which is preliminary data.</text>
</comment>
<keyword evidence="7" id="KW-0807">Transducer</keyword>
<reference evidence="10" key="1">
    <citation type="submission" date="2018-11" db="EMBL/GenBank/DDBJ databases">
        <authorList>
            <person name="Alioto T."/>
            <person name="Alioto T."/>
        </authorList>
    </citation>
    <scope>NUCLEOTIDE SEQUENCE</scope>
</reference>